<gene>
    <name evidence="1" type="ORF">OBBRIDRAFT_339025</name>
</gene>
<protein>
    <submittedName>
        <fullName evidence="1">Uncharacterized protein</fullName>
    </submittedName>
</protein>
<accession>A0A8E2J2G2</accession>
<evidence type="ECO:0000313" key="2">
    <source>
        <dbReference type="Proteomes" id="UP000250043"/>
    </source>
</evidence>
<reference evidence="1 2" key="1">
    <citation type="submission" date="2016-07" db="EMBL/GenBank/DDBJ databases">
        <title>Draft genome of the white-rot fungus Obba rivulosa 3A-2.</title>
        <authorList>
            <consortium name="DOE Joint Genome Institute"/>
            <person name="Miettinen O."/>
            <person name="Riley R."/>
            <person name="Acob R."/>
            <person name="Barry K."/>
            <person name="Cullen D."/>
            <person name="De Vries R."/>
            <person name="Hainaut M."/>
            <person name="Hatakka A."/>
            <person name="Henrissat B."/>
            <person name="Hilden K."/>
            <person name="Kuo R."/>
            <person name="Labutti K."/>
            <person name="Lipzen A."/>
            <person name="Makela M.R."/>
            <person name="Sandor L."/>
            <person name="Spatafora J.W."/>
            <person name="Grigoriev I.V."/>
            <person name="Hibbett D.S."/>
        </authorList>
    </citation>
    <scope>NUCLEOTIDE SEQUENCE [LARGE SCALE GENOMIC DNA]</scope>
    <source>
        <strain evidence="1 2">3A-2</strain>
    </source>
</reference>
<evidence type="ECO:0000313" key="1">
    <source>
        <dbReference type="EMBL" id="OCH93276.1"/>
    </source>
</evidence>
<dbReference type="Proteomes" id="UP000250043">
    <property type="component" value="Unassembled WGS sequence"/>
</dbReference>
<keyword evidence="2" id="KW-1185">Reference proteome</keyword>
<dbReference type="EMBL" id="KV722357">
    <property type="protein sequence ID" value="OCH93276.1"/>
    <property type="molecule type" value="Genomic_DNA"/>
</dbReference>
<dbReference type="AlphaFoldDB" id="A0A8E2J2G2"/>
<sequence length="65" mass="6805">MVGGFTASRDAPMVAHRHIPSTRVTCLAKLPPLIATVQCSTRWSGALPLPGTHPWSLIAVSLASA</sequence>
<proteinExistence type="predicted"/>
<organism evidence="1 2">
    <name type="scientific">Obba rivulosa</name>
    <dbReference type="NCBI Taxonomy" id="1052685"/>
    <lineage>
        <taxon>Eukaryota</taxon>
        <taxon>Fungi</taxon>
        <taxon>Dikarya</taxon>
        <taxon>Basidiomycota</taxon>
        <taxon>Agaricomycotina</taxon>
        <taxon>Agaricomycetes</taxon>
        <taxon>Polyporales</taxon>
        <taxon>Gelatoporiaceae</taxon>
        <taxon>Obba</taxon>
    </lineage>
</organism>
<name>A0A8E2J2G2_9APHY</name>